<dbReference type="Proteomes" id="UP000070544">
    <property type="component" value="Unassembled WGS sequence"/>
</dbReference>
<organism evidence="2 3">
    <name type="scientific">Gonapodya prolifera (strain JEL478)</name>
    <name type="common">Monoblepharis prolifera</name>
    <dbReference type="NCBI Taxonomy" id="1344416"/>
    <lineage>
        <taxon>Eukaryota</taxon>
        <taxon>Fungi</taxon>
        <taxon>Fungi incertae sedis</taxon>
        <taxon>Chytridiomycota</taxon>
        <taxon>Chytridiomycota incertae sedis</taxon>
        <taxon>Monoblepharidomycetes</taxon>
        <taxon>Monoblepharidales</taxon>
        <taxon>Gonapodyaceae</taxon>
        <taxon>Gonapodya</taxon>
    </lineage>
</organism>
<keyword evidence="3" id="KW-1185">Reference proteome</keyword>
<accession>A0A139A186</accession>
<dbReference type="EMBL" id="KQ965821">
    <property type="protein sequence ID" value="KXS10494.1"/>
    <property type="molecule type" value="Genomic_DNA"/>
</dbReference>
<dbReference type="AlphaFoldDB" id="A0A139A186"/>
<sequence length="550" mass="57737">MPGSNVTVDQTYHNKLDVSVADSEVLPTFRKHQRKPTNEEVHQAEESALRRAKDAVAFLQSSGNPKAHLVQSAADKLVQDIDRARNFRACWEVAAVIDESTIGVFGDGESAFSNVAEVNTVAVESRDLRAFENKLLSELRGLGTNLSQTAHGKEIGGAARKYCEALALMRGQSVPVVEKESGVAKFPDLKKLWKVLLEELKREAQWFERQESRLYGGPVAKGVAAHLMSAYQKFEAALRMVPGINVPAPTRSKSAERSRPKSASAKPAPASKPAPSQDRAKSASPTPAPAPKPQSAKPMTSAPSASSAPKASPAPVPSPASRPVSAQPAKQGAAPPTQQAQKASAPQKQPAVAPKPQQQPAAQPQKQPAATPKPQQLPAQPQPQKQQQSSAPKAQTQPSASMPSQQPAQSERGRSAGSKAPAANAAPMPASNTSTPASSRPASAQPQTAKQNAQSKPAAQPQPQPQQQLAPPETSKKDRARSASPKPQQQQQQPQASASAPAPKQEATSRPSSSQPGKAGAPKATQPVAAPPAAAPNEHAQKGGKKGKKN</sequence>
<feature type="compositionally biased region" description="Low complexity" evidence="1">
    <location>
        <begin position="321"/>
        <end position="472"/>
    </location>
</feature>
<feature type="compositionally biased region" description="Polar residues" evidence="1">
    <location>
        <begin position="506"/>
        <end position="516"/>
    </location>
</feature>
<dbReference type="OMA" id="KAQVASH"/>
<reference evidence="2 3" key="1">
    <citation type="journal article" date="2015" name="Genome Biol. Evol.">
        <title>Phylogenomic analyses indicate that early fungi evolved digesting cell walls of algal ancestors of land plants.</title>
        <authorList>
            <person name="Chang Y."/>
            <person name="Wang S."/>
            <person name="Sekimoto S."/>
            <person name="Aerts A.L."/>
            <person name="Choi C."/>
            <person name="Clum A."/>
            <person name="LaButti K.M."/>
            <person name="Lindquist E.A."/>
            <person name="Yee Ngan C."/>
            <person name="Ohm R.A."/>
            <person name="Salamov A.A."/>
            <person name="Grigoriev I.V."/>
            <person name="Spatafora J.W."/>
            <person name="Berbee M.L."/>
        </authorList>
    </citation>
    <scope>NUCLEOTIDE SEQUENCE [LARGE SCALE GENOMIC DNA]</scope>
    <source>
        <strain evidence="2 3">JEL478</strain>
    </source>
</reference>
<evidence type="ECO:0000313" key="2">
    <source>
        <dbReference type="EMBL" id="KXS10494.1"/>
    </source>
</evidence>
<feature type="compositionally biased region" description="Low complexity" evidence="1">
    <location>
        <begin position="482"/>
        <end position="505"/>
    </location>
</feature>
<evidence type="ECO:0000313" key="3">
    <source>
        <dbReference type="Proteomes" id="UP000070544"/>
    </source>
</evidence>
<dbReference type="STRING" id="1344416.A0A139A186"/>
<feature type="compositionally biased region" description="Low complexity" evidence="1">
    <location>
        <begin position="293"/>
        <end position="311"/>
    </location>
</feature>
<protein>
    <submittedName>
        <fullName evidence="2">Uncharacterized protein</fullName>
    </submittedName>
</protein>
<gene>
    <name evidence="2" type="ORF">M427DRAFT_73897</name>
</gene>
<dbReference type="OrthoDB" id="10483421at2759"/>
<feature type="region of interest" description="Disordered" evidence="1">
    <location>
        <begin position="245"/>
        <end position="550"/>
    </location>
</feature>
<proteinExistence type="predicted"/>
<feature type="compositionally biased region" description="Low complexity" evidence="1">
    <location>
        <begin position="261"/>
        <end position="276"/>
    </location>
</feature>
<name>A0A139A186_GONPJ</name>
<evidence type="ECO:0000256" key="1">
    <source>
        <dbReference type="SAM" id="MobiDB-lite"/>
    </source>
</evidence>